<evidence type="ECO:0000313" key="2">
    <source>
        <dbReference type="Proteomes" id="UP000663792"/>
    </source>
</evidence>
<keyword evidence="1" id="KW-0456">Lyase</keyword>
<dbReference type="GO" id="GO:0050151">
    <property type="term" value="F:oleate hydratase activity"/>
    <property type="evidence" value="ECO:0007669"/>
    <property type="project" value="UniProtKB-EC"/>
</dbReference>
<name>A0A938Y4P7_9ACTN</name>
<accession>A0A938Y4P7</accession>
<dbReference type="GO" id="GO:0071949">
    <property type="term" value="F:FAD binding"/>
    <property type="evidence" value="ECO:0007669"/>
    <property type="project" value="InterPro"/>
</dbReference>
<dbReference type="SUPFAM" id="SSF51905">
    <property type="entry name" value="FAD/NAD(P)-binding domain"/>
    <property type="match status" value="1"/>
</dbReference>
<gene>
    <name evidence="1" type="ORF">JL106_00160</name>
</gene>
<dbReference type="PANTHER" id="PTHR37417:SF3">
    <property type="entry name" value="MYOSIN-CROSSREACTIVE PROTEIN"/>
    <property type="match status" value="1"/>
</dbReference>
<dbReference type="Pfam" id="PF06100">
    <property type="entry name" value="MCRA"/>
    <property type="match status" value="1"/>
</dbReference>
<dbReference type="PANTHER" id="PTHR37417">
    <property type="entry name" value="67 KDA MYOSIN-CROSS-REACTIVE ANTIGEN FAMILY PROTEIN (AFU_ORTHOLOGUE AFUA_5G09970)"/>
    <property type="match status" value="1"/>
</dbReference>
<proteinExistence type="predicted"/>
<dbReference type="EMBL" id="JAERWK010000001">
    <property type="protein sequence ID" value="MBM9465690.1"/>
    <property type="molecule type" value="Genomic_DNA"/>
</dbReference>
<dbReference type="RefSeq" id="WP_205258647.1">
    <property type="nucleotide sequence ID" value="NZ_JAERWK010000001.1"/>
</dbReference>
<dbReference type="NCBIfam" id="NF010584">
    <property type="entry name" value="PRK13977.1"/>
    <property type="match status" value="1"/>
</dbReference>
<dbReference type="GO" id="GO:0006631">
    <property type="term" value="P:fatty acid metabolic process"/>
    <property type="evidence" value="ECO:0007669"/>
    <property type="project" value="InterPro"/>
</dbReference>
<dbReference type="InterPro" id="IPR010354">
    <property type="entry name" value="Oleate_hydratase"/>
</dbReference>
<dbReference type="InterPro" id="IPR036188">
    <property type="entry name" value="FAD/NAD-bd_sf"/>
</dbReference>
<reference evidence="1" key="1">
    <citation type="submission" date="2021-01" db="EMBL/GenBank/DDBJ databases">
        <title>YIM 132084 draft genome.</title>
        <authorList>
            <person name="An D."/>
        </authorList>
    </citation>
    <scope>NUCLEOTIDE SEQUENCE</scope>
    <source>
        <strain evidence="1">YIM 132084</strain>
    </source>
</reference>
<keyword evidence="2" id="KW-1185">Reference proteome</keyword>
<comment type="caution">
    <text evidence="1">The sequence shown here is derived from an EMBL/GenBank/DDBJ whole genome shotgun (WGS) entry which is preliminary data.</text>
</comment>
<protein>
    <submittedName>
        <fullName evidence="1">Oleate hydratase</fullName>
        <ecNumber evidence="1">4.2.1.53</ecNumber>
    </submittedName>
</protein>
<dbReference type="Proteomes" id="UP000663792">
    <property type="component" value="Unassembled WGS sequence"/>
</dbReference>
<evidence type="ECO:0000313" key="1">
    <source>
        <dbReference type="EMBL" id="MBM9465690.1"/>
    </source>
</evidence>
<dbReference type="AlphaFoldDB" id="A0A938Y4P7"/>
<dbReference type="Gene3D" id="3.50.50.60">
    <property type="entry name" value="FAD/NAD(P)-binding domain"/>
    <property type="match status" value="3"/>
</dbReference>
<sequence>MYHSNGNYEAFARPQKPAGVDGKSAYIVGSGLAGLAAAAFLVRDAQMPGERIHFFEELDVAGGSMDGIFDRHKGFVIRGGREMEAHFETLWDLFRSIPSLQTEGISVLDEFYWLNKQDPSLSKTRLIHRRGQRIPTDGQLLLSRKAIQEVLHLCLTREQDLQDTRIDEVFTQEFFDSNFWTYWATMFAFEPWASAMEMRRYLMRFVHHISTLSDMSALKFTQYNQYESLILPLTRYLQSHGVTIQYRTQVTDVVVQQIDGTAVATGLVLQVDGQEQTLELTQDDLVFVTNGSITESTSFGDNDTPAPICRDLGSSWKLWKRLAAQHPAFGRPEKFCDNIPEANWVISATVTLTDDRVLPYLERITKVDPHSGSLVTSGPVNVTDSNWLYGFSISRQPHFAAQPDQDVIVWLYGLFSDRPGNHITKPITECTGSELCQEWLYHLGVPEEEILDIATNSARTIPCSMPYITSYFMPRALGDRPKVVPDGSKNLAFLGNFAETERDTVFTTEYSVRTAMEAVYTLLEVDRGVPEVFASSFDVRMLLRTVYYLNDRKDLNEIELPWLSSLAEKWGLKHLKGTYIEELLHEANLT</sequence>
<organism evidence="1 2">
    <name type="scientific">Nakamurella leprariae</name>
    <dbReference type="NCBI Taxonomy" id="2803911"/>
    <lineage>
        <taxon>Bacteria</taxon>
        <taxon>Bacillati</taxon>
        <taxon>Actinomycetota</taxon>
        <taxon>Actinomycetes</taxon>
        <taxon>Nakamurellales</taxon>
        <taxon>Nakamurellaceae</taxon>
        <taxon>Nakamurella</taxon>
    </lineage>
</organism>
<dbReference type="EC" id="4.2.1.53" evidence="1"/>